<sequence>MIKRSLRTLGALTVLALVSACSTTAFEPTMDFDDNFDFSDVKSIALQPVDRVGMGAIKISDMQVSRIDGALADELTRRGFKVVDDNADADLYLTWHLVTEERTDVRSYNSMSYYNCWRCGPSVSDVSVRQYTQGTFIVDMIDPERSRSVWRSVLESRLQSNPDPASAESAARRAEAAQAILAEFPPK</sequence>
<dbReference type="Gene3D" id="3.30.160.670">
    <property type="match status" value="1"/>
</dbReference>
<feature type="chain" id="PRO_5042941868" evidence="1">
    <location>
        <begin position="26"/>
        <end position="187"/>
    </location>
</feature>
<dbReference type="Pfam" id="PF13590">
    <property type="entry name" value="DUF4136"/>
    <property type="match status" value="1"/>
</dbReference>
<dbReference type="InterPro" id="IPR025411">
    <property type="entry name" value="DUF4136"/>
</dbReference>
<name>A0AAP8MBN8_9GAMM</name>
<evidence type="ECO:0000313" key="4">
    <source>
        <dbReference type="Proteomes" id="UP000235162"/>
    </source>
</evidence>
<organism evidence="3 4">
    <name type="scientific">Halioglobus japonicus</name>
    <dbReference type="NCBI Taxonomy" id="930805"/>
    <lineage>
        <taxon>Bacteria</taxon>
        <taxon>Pseudomonadati</taxon>
        <taxon>Pseudomonadota</taxon>
        <taxon>Gammaproteobacteria</taxon>
        <taxon>Cellvibrionales</taxon>
        <taxon>Halieaceae</taxon>
        <taxon>Halioglobus</taxon>
    </lineage>
</organism>
<keyword evidence="1" id="KW-0732">Signal</keyword>
<feature type="signal peptide" evidence="1">
    <location>
        <begin position="1"/>
        <end position="25"/>
    </location>
</feature>
<comment type="caution">
    <text evidence="3">The sequence shown here is derived from an EMBL/GenBank/DDBJ whole genome shotgun (WGS) entry which is preliminary data.</text>
</comment>
<keyword evidence="4" id="KW-1185">Reference proteome</keyword>
<dbReference type="KEGG" id="hja:BST95_00740"/>
<dbReference type="PROSITE" id="PS51257">
    <property type="entry name" value="PROKAR_LIPOPROTEIN"/>
    <property type="match status" value="1"/>
</dbReference>
<reference evidence="3 4" key="1">
    <citation type="submission" date="2018-01" db="EMBL/GenBank/DDBJ databases">
        <title>The draft genome sequence of Halioglobus japonicus S1-36.</title>
        <authorList>
            <person name="Du Z.-J."/>
            <person name="Shi M.-J."/>
        </authorList>
    </citation>
    <scope>NUCLEOTIDE SEQUENCE [LARGE SCALE GENOMIC DNA]</scope>
    <source>
        <strain evidence="3 4">S1-36</strain>
    </source>
</reference>
<dbReference type="AlphaFoldDB" id="A0AAP8MBN8"/>
<feature type="domain" description="DUF4136" evidence="2">
    <location>
        <begin position="30"/>
        <end position="186"/>
    </location>
</feature>
<gene>
    <name evidence="3" type="ORF">C0029_17805</name>
</gene>
<dbReference type="RefSeq" id="WP_084197752.1">
    <property type="nucleotide sequence ID" value="NZ_BMYL01000006.1"/>
</dbReference>
<proteinExistence type="predicted"/>
<accession>A0AAP8MBN8</accession>
<evidence type="ECO:0000259" key="2">
    <source>
        <dbReference type="Pfam" id="PF13590"/>
    </source>
</evidence>
<evidence type="ECO:0000313" key="3">
    <source>
        <dbReference type="EMBL" id="PLW84852.1"/>
    </source>
</evidence>
<protein>
    <submittedName>
        <fullName evidence="3">DUF4136 domain-containing protein</fullName>
    </submittedName>
</protein>
<dbReference type="EMBL" id="PKUR01000005">
    <property type="protein sequence ID" value="PLW84852.1"/>
    <property type="molecule type" value="Genomic_DNA"/>
</dbReference>
<evidence type="ECO:0000256" key="1">
    <source>
        <dbReference type="SAM" id="SignalP"/>
    </source>
</evidence>
<dbReference type="Proteomes" id="UP000235162">
    <property type="component" value="Unassembled WGS sequence"/>
</dbReference>